<evidence type="ECO:0000256" key="1">
    <source>
        <dbReference type="SAM" id="Phobius"/>
    </source>
</evidence>
<name>A0A8R1E351_CAEJA</name>
<dbReference type="Proteomes" id="UP000005237">
    <property type="component" value="Unassembled WGS sequence"/>
</dbReference>
<evidence type="ECO:0000313" key="3">
    <source>
        <dbReference type="Proteomes" id="UP000005237"/>
    </source>
</evidence>
<evidence type="ECO:0000313" key="2">
    <source>
        <dbReference type="EnsemblMetazoa" id="CJA18762.1"/>
    </source>
</evidence>
<keyword evidence="1" id="KW-0812">Transmembrane</keyword>
<protein>
    <submittedName>
        <fullName evidence="2">Uncharacterized protein</fullName>
    </submittedName>
</protein>
<keyword evidence="1" id="KW-0472">Membrane</keyword>
<reference evidence="3" key="1">
    <citation type="submission" date="2010-08" db="EMBL/GenBank/DDBJ databases">
        <authorList>
            <consortium name="Caenorhabditis japonica Sequencing Consortium"/>
            <person name="Wilson R.K."/>
        </authorList>
    </citation>
    <scope>NUCLEOTIDE SEQUENCE [LARGE SCALE GENOMIC DNA]</scope>
    <source>
        <strain evidence="3">DF5081</strain>
    </source>
</reference>
<proteinExistence type="predicted"/>
<keyword evidence="1" id="KW-1133">Transmembrane helix</keyword>
<dbReference type="InterPro" id="IPR019429">
    <property type="entry name" value="7TM_GPCR_serpentine_rcpt_Sri"/>
</dbReference>
<accession>A0A8R1E351</accession>
<reference evidence="2" key="2">
    <citation type="submission" date="2022-06" db="UniProtKB">
        <authorList>
            <consortium name="EnsemblMetazoa"/>
        </authorList>
    </citation>
    <scope>IDENTIFICATION</scope>
    <source>
        <strain evidence="2">DF5081</strain>
    </source>
</reference>
<dbReference type="AlphaFoldDB" id="A0A8R1E351"/>
<sequence>MTLLLAAQMESLTLCFVRKHQTMAKIMNRHVMNPIVITLIIACLFCVTLLCYVVLMLVGIRRDKQMDFVAETCTIQV</sequence>
<dbReference type="EnsemblMetazoa" id="CJA18762.1">
    <property type="protein sequence ID" value="CJA18762.1"/>
    <property type="gene ID" value="WBGene00137965"/>
</dbReference>
<keyword evidence="3" id="KW-1185">Reference proteome</keyword>
<dbReference type="Pfam" id="PF10327">
    <property type="entry name" value="7TM_GPCR_Sri"/>
    <property type="match status" value="1"/>
</dbReference>
<feature type="transmembrane region" description="Helical" evidence="1">
    <location>
        <begin position="31"/>
        <end position="58"/>
    </location>
</feature>
<organism evidence="2 3">
    <name type="scientific">Caenorhabditis japonica</name>
    <dbReference type="NCBI Taxonomy" id="281687"/>
    <lineage>
        <taxon>Eukaryota</taxon>
        <taxon>Metazoa</taxon>
        <taxon>Ecdysozoa</taxon>
        <taxon>Nematoda</taxon>
        <taxon>Chromadorea</taxon>
        <taxon>Rhabditida</taxon>
        <taxon>Rhabditina</taxon>
        <taxon>Rhabditomorpha</taxon>
        <taxon>Rhabditoidea</taxon>
        <taxon>Rhabditidae</taxon>
        <taxon>Peloderinae</taxon>
        <taxon>Caenorhabditis</taxon>
    </lineage>
</organism>